<sequence length="1012" mass="115477">MLLYRTNLMVEQPFSLPYILAHNLITIAPSSPPKNYSFVKTHHPLVLVVTASDKQISDDAKLITSVVRSLRISVFPLLPQLVFTQLHQLISSKSFQLVIFEDILMYFKLPVKIKSVLDEYCKSNNVNIIGFPKNLNTLKNLPSSENLSEMDPTFPLLVKRFTRGSPPQGFYLSRESDVLYLAKGGQVDTRPLVDQAPPCRDWQRTSPRCFQHRREVYPQLLAETASYISHFSYLLPGFDSVLRRSHIPEDLIKIEEQRLAQSFSTFVPRESIDSALFQTIAFSKVYPGYKTDVEQRSCAFDDCGIDGCFGDDVYQALVLKDVGKIDGIERILFAFEPLQHWSTTLLLSDAIWHFLKDIAVLEYELGLVRYIHIDIDDVFVAPAGTRMTSSDVKHLIETQDRWRQFIPGFTFHMGFAGSSFKRGNPQEQLGDEALIENRHQFKWFCHTFSHAQPHALSEAEVTQQLELNKAFAEEKDLPIAPGYSVAPHHSGVYPVAPHLYRAWKAVWNINVTTTEGYPYLFPASSRRGFNYMGIQVLPRQVSGVYTTTTQLATYPGGVSKLDGMAFGGDLFDTSLFRPVNLYMTHFGNYAQDRLAIYVFERLFAFIKAWTRLEIRWAPLWLLVEKHLKYNPLERPQSPFSLPIYSDPCVDPRHEAIWFPSGCTPEGRRLPKAVIVGPQKTGTTALLAFMAMHPQLQPNKFETHSPFEEIQFFSDNNIYSKGVAFYNDQFLNPSTGLNFEKSATYFESPLAAQRMATLLPHAKVIVLLRDPLQRALSWYQHQRAHNIQAALRFTFDEVIKASTPAVAKFLASASNGLSRESSVNVTQLANQLHRLHSKCVEPGRYATHLRQWLHYYRANQILLIDADRLEAKPAEVLRDVQEFLNTSVHVNYSLLLSAVCLMPVSSRSLQSHMTWVDFRRNPSKGYFCATGGPYLKAGRLLKPNHEIPGQWCLSADKGRVYNHSAIDNFTSAKVLFEEPNHDLANLLLQYPFWRSSRSTSVKDLFPRWLNSHF</sequence>
<evidence type="ECO:0000313" key="17">
    <source>
        <dbReference type="WBParaSite" id="HNAJ_0000734101-mRNA-1"/>
    </source>
</evidence>
<keyword evidence="6" id="KW-0378">Hydrolase</keyword>
<comment type="pathway">
    <text evidence="2">Glycan metabolism; heparan sulfate biosynthesis.</text>
</comment>
<comment type="pathway">
    <text evidence="1">Glycan metabolism; heparin biosynthesis.</text>
</comment>
<protein>
    <recommendedName>
        <fullName evidence="4">[heparan sulfate]-glucosamine N-sulfotransferase</fullName>
        <ecNumber evidence="4">2.8.2.8</ecNumber>
    </recommendedName>
</protein>
<proteinExistence type="inferred from homology"/>
<feature type="binding site" evidence="11">
    <location>
        <position position="776"/>
    </location>
    <ligand>
        <name>3'-phosphoadenylyl sulfate</name>
        <dbReference type="ChEBI" id="CHEBI:58339"/>
    </ligand>
</feature>
<reference evidence="17" key="1">
    <citation type="submission" date="2017-02" db="UniProtKB">
        <authorList>
            <consortium name="WormBaseParasite"/>
        </authorList>
    </citation>
    <scope>IDENTIFICATION</scope>
</reference>
<evidence type="ECO:0000256" key="4">
    <source>
        <dbReference type="ARBA" id="ARBA00012979"/>
    </source>
</evidence>
<dbReference type="WBParaSite" id="HNAJ_0000734101-mRNA-1">
    <property type="protein sequence ID" value="HNAJ_0000734101-mRNA-1"/>
    <property type="gene ID" value="HNAJ_0000734101"/>
</dbReference>
<evidence type="ECO:0000256" key="7">
    <source>
        <dbReference type="ARBA" id="ARBA00023157"/>
    </source>
</evidence>
<evidence type="ECO:0000259" key="14">
    <source>
        <dbReference type="Pfam" id="PF12062"/>
    </source>
</evidence>
<keyword evidence="7 12" id="KW-1015">Disulfide bond</keyword>
<dbReference type="AlphaFoldDB" id="A0A0R3TJQ7"/>
<keyword evidence="9" id="KW-0511">Multifunctional enzyme</keyword>
<dbReference type="GO" id="GO:0015012">
    <property type="term" value="P:heparan sulfate proteoglycan biosynthetic process"/>
    <property type="evidence" value="ECO:0007669"/>
    <property type="project" value="UniProtKB-UniPathway"/>
</dbReference>
<evidence type="ECO:0000256" key="5">
    <source>
        <dbReference type="ARBA" id="ARBA00022679"/>
    </source>
</evidence>
<gene>
    <name evidence="15" type="ORF">HNAJ_LOCUS7337</name>
</gene>
<dbReference type="GO" id="GO:0016787">
    <property type="term" value="F:hydrolase activity"/>
    <property type="evidence" value="ECO:0007669"/>
    <property type="project" value="UniProtKB-KW"/>
</dbReference>
<evidence type="ECO:0000256" key="6">
    <source>
        <dbReference type="ARBA" id="ARBA00022801"/>
    </source>
</evidence>
<feature type="disulfide bond" evidence="12">
    <location>
        <begin position="927"/>
        <end position="951"/>
    </location>
</feature>
<evidence type="ECO:0000256" key="2">
    <source>
        <dbReference type="ARBA" id="ARBA00005093"/>
    </source>
</evidence>
<evidence type="ECO:0000256" key="12">
    <source>
        <dbReference type="PIRSR" id="PIRSR637359-3"/>
    </source>
</evidence>
<organism evidence="17">
    <name type="scientific">Rodentolepis nana</name>
    <name type="common">Dwarf tapeworm</name>
    <name type="synonym">Hymenolepis nana</name>
    <dbReference type="NCBI Taxonomy" id="102285"/>
    <lineage>
        <taxon>Eukaryota</taxon>
        <taxon>Metazoa</taxon>
        <taxon>Spiralia</taxon>
        <taxon>Lophotrochozoa</taxon>
        <taxon>Platyhelminthes</taxon>
        <taxon>Cestoda</taxon>
        <taxon>Eucestoda</taxon>
        <taxon>Cyclophyllidea</taxon>
        <taxon>Hymenolepididae</taxon>
        <taxon>Rodentolepis</taxon>
    </lineage>
</organism>
<evidence type="ECO:0000256" key="11">
    <source>
        <dbReference type="PIRSR" id="PIRSR637359-2"/>
    </source>
</evidence>
<feature type="binding site" evidence="11">
    <location>
        <position position="768"/>
    </location>
    <ligand>
        <name>3'-phosphoadenylyl sulfate</name>
        <dbReference type="ChEBI" id="CHEBI:58339"/>
    </ligand>
</feature>
<dbReference type="GO" id="GO:0019213">
    <property type="term" value="F:deacetylase activity"/>
    <property type="evidence" value="ECO:0007669"/>
    <property type="project" value="TreeGrafter"/>
</dbReference>
<accession>A0A0R3TJQ7</accession>
<dbReference type="Proteomes" id="UP000278807">
    <property type="component" value="Unassembled WGS sequence"/>
</dbReference>
<dbReference type="EC" id="2.8.2.8" evidence="4"/>
<dbReference type="InterPro" id="IPR027417">
    <property type="entry name" value="P-loop_NTPase"/>
</dbReference>
<dbReference type="InterPro" id="IPR037359">
    <property type="entry name" value="NST/OST"/>
</dbReference>
<keyword evidence="8" id="KW-0325">Glycoprotein</keyword>
<dbReference type="InterPro" id="IPR021930">
    <property type="entry name" value="Heparan_SO4_deacetylase_dom"/>
</dbReference>
<evidence type="ECO:0000256" key="8">
    <source>
        <dbReference type="ARBA" id="ARBA00023180"/>
    </source>
</evidence>
<dbReference type="EMBL" id="UZAE01012036">
    <property type="protein sequence ID" value="VDO03197.1"/>
    <property type="molecule type" value="Genomic_DNA"/>
</dbReference>
<dbReference type="STRING" id="102285.A0A0R3TJQ7"/>
<evidence type="ECO:0000259" key="13">
    <source>
        <dbReference type="Pfam" id="PF00685"/>
    </source>
</evidence>
<evidence type="ECO:0000256" key="10">
    <source>
        <dbReference type="PIRSR" id="PIRSR637359-1"/>
    </source>
</evidence>
<dbReference type="PANTHER" id="PTHR10605:SF56">
    <property type="entry name" value="BIFUNCTIONAL HEPARAN SULFATE N-DEACETYLASE_N-SULFOTRANSFERASE"/>
    <property type="match status" value="1"/>
</dbReference>
<dbReference type="OrthoDB" id="8958249at2759"/>
<feature type="active site" description="For sulfotransferase activity" evidence="10">
    <location>
        <position position="679"/>
    </location>
</feature>
<dbReference type="GO" id="GO:0000139">
    <property type="term" value="C:Golgi membrane"/>
    <property type="evidence" value="ECO:0007669"/>
    <property type="project" value="UniProtKB-SubCell"/>
</dbReference>
<dbReference type="Pfam" id="PF00685">
    <property type="entry name" value="Sulfotransfer_1"/>
    <property type="match status" value="1"/>
</dbReference>
<reference evidence="15 16" key="2">
    <citation type="submission" date="2018-11" db="EMBL/GenBank/DDBJ databases">
        <authorList>
            <consortium name="Pathogen Informatics"/>
        </authorList>
    </citation>
    <scope>NUCLEOTIDE SEQUENCE [LARGE SCALE GENOMIC DNA]</scope>
</reference>
<feature type="binding site" evidence="11">
    <location>
        <begin position="956"/>
        <end position="960"/>
    </location>
    <ligand>
        <name>3'-phosphoadenylyl sulfate</name>
        <dbReference type="ChEBI" id="CHEBI:58339"/>
    </ligand>
</feature>
<dbReference type="Pfam" id="PF12062">
    <property type="entry name" value="HSNSD-CE"/>
    <property type="match status" value="1"/>
</dbReference>
<dbReference type="UniPathway" id="UPA00862"/>
<feature type="domain" description="Sulfotransferase" evidence="13">
    <location>
        <begin position="670"/>
        <end position="886"/>
    </location>
</feature>
<dbReference type="SUPFAM" id="SSF52540">
    <property type="entry name" value="P-loop containing nucleoside triphosphate hydrolases"/>
    <property type="match status" value="1"/>
</dbReference>
<evidence type="ECO:0000256" key="9">
    <source>
        <dbReference type="ARBA" id="ARBA00023268"/>
    </source>
</evidence>
<comment type="similarity">
    <text evidence="3">Belongs to the sulfotransferase 1 family. NDST subfamily.</text>
</comment>
<dbReference type="InterPro" id="IPR000863">
    <property type="entry name" value="Sulfotransferase_dom"/>
</dbReference>
<evidence type="ECO:0000256" key="1">
    <source>
        <dbReference type="ARBA" id="ARBA00004841"/>
    </source>
</evidence>
<dbReference type="UniPathway" id="UPA00756"/>
<evidence type="ECO:0000313" key="16">
    <source>
        <dbReference type="Proteomes" id="UP000278807"/>
    </source>
</evidence>
<dbReference type="Gene3D" id="3.40.50.300">
    <property type="entry name" value="P-loop containing nucleotide triphosphate hydrolases"/>
    <property type="match status" value="1"/>
</dbReference>
<keyword evidence="16" id="KW-1185">Reference proteome</keyword>
<dbReference type="GO" id="GO:0030210">
    <property type="term" value="P:heparin proteoglycan biosynthetic process"/>
    <property type="evidence" value="ECO:0007669"/>
    <property type="project" value="UniProtKB-UniPathway"/>
</dbReference>
<evidence type="ECO:0000313" key="15">
    <source>
        <dbReference type="EMBL" id="VDO03197.1"/>
    </source>
</evidence>
<keyword evidence="5" id="KW-0808">Transferase</keyword>
<evidence type="ECO:0000256" key="3">
    <source>
        <dbReference type="ARBA" id="ARBA00010420"/>
    </source>
</evidence>
<dbReference type="GO" id="GO:0015016">
    <property type="term" value="F:heparan sulfate N-sulfotransferase activity"/>
    <property type="evidence" value="ECO:0007669"/>
    <property type="project" value="UniProtKB-EC"/>
</dbReference>
<name>A0A0R3TJQ7_RODNA</name>
<dbReference type="PANTHER" id="PTHR10605">
    <property type="entry name" value="HEPARAN SULFATE SULFOTRANSFERASE"/>
    <property type="match status" value="1"/>
</dbReference>
<feature type="domain" description="Heparan sulphate-N-deacetylase deacetylase" evidence="14">
    <location>
        <begin position="369"/>
        <end position="571"/>
    </location>
</feature>